<protein>
    <recommendedName>
        <fullName evidence="3">DUF4278 domain-containing protein</fullName>
    </recommendedName>
</protein>
<dbReference type="AlphaFoldDB" id="A0A1Z4JQ09"/>
<evidence type="ECO:0008006" key="3">
    <source>
        <dbReference type="Google" id="ProtNLM"/>
    </source>
</evidence>
<name>A0A1Z4JQ09_LEPBY</name>
<accession>A0A1Z4JQ09</accession>
<organism evidence="1 2">
    <name type="scientific">Leptolyngbya boryana NIES-2135</name>
    <dbReference type="NCBI Taxonomy" id="1973484"/>
    <lineage>
        <taxon>Bacteria</taxon>
        <taxon>Bacillati</taxon>
        <taxon>Cyanobacteriota</taxon>
        <taxon>Cyanophyceae</taxon>
        <taxon>Leptolyngbyales</taxon>
        <taxon>Leptolyngbyaceae</taxon>
        <taxon>Leptolyngbya group</taxon>
        <taxon>Leptolyngbya</taxon>
    </lineage>
</organism>
<dbReference type="EMBL" id="AP018203">
    <property type="protein sequence ID" value="BAY58733.1"/>
    <property type="molecule type" value="Genomic_DNA"/>
</dbReference>
<dbReference type="Pfam" id="PF14105">
    <property type="entry name" value="DUF4278"/>
    <property type="match status" value="1"/>
</dbReference>
<dbReference type="InterPro" id="IPR025458">
    <property type="entry name" value="DUF4278"/>
</dbReference>
<gene>
    <name evidence="1" type="ORF">NIES2135_56070</name>
</gene>
<proteinExistence type="predicted"/>
<dbReference type="Proteomes" id="UP000217895">
    <property type="component" value="Chromosome"/>
</dbReference>
<sequence>MRLIYRGVEYEYDPTQPRTNPVDRVFSSREPITLTYRGNRYQMDPTQPAQPAEARRPHELIYRGVRYWVGASGDRPVTSRLNTIANLAATHHANLQRNLQHRIEVARQNGDYNLLSLLEAERNQLV</sequence>
<reference evidence="1 2" key="1">
    <citation type="submission" date="2017-06" db="EMBL/GenBank/DDBJ databases">
        <title>Genome sequencing of cyanobaciteial culture collection at National Institute for Environmental Studies (NIES).</title>
        <authorList>
            <person name="Hirose Y."/>
            <person name="Shimura Y."/>
            <person name="Fujisawa T."/>
            <person name="Nakamura Y."/>
            <person name="Kawachi M."/>
        </authorList>
    </citation>
    <scope>NUCLEOTIDE SEQUENCE [LARGE SCALE GENOMIC DNA]</scope>
    <source>
        <strain evidence="1 2">NIES-2135</strain>
    </source>
</reference>
<evidence type="ECO:0000313" key="2">
    <source>
        <dbReference type="Proteomes" id="UP000217895"/>
    </source>
</evidence>
<keyword evidence="2" id="KW-1185">Reference proteome</keyword>
<evidence type="ECO:0000313" key="1">
    <source>
        <dbReference type="EMBL" id="BAY58733.1"/>
    </source>
</evidence>